<organism evidence="1 2">
    <name type="scientific">Elysia crispata</name>
    <name type="common">lettuce slug</name>
    <dbReference type="NCBI Taxonomy" id="231223"/>
    <lineage>
        <taxon>Eukaryota</taxon>
        <taxon>Metazoa</taxon>
        <taxon>Spiralia</taxon>
        <taxon>Lophotrochozoa</taxon>
        <taxon>Mollusca</taxon>
        <taxon>Gastropoda</taxon>
        <taxon>Heterobranchia</taxon>
        <taxon>Euthyneura</taxon>
        <taxon>Panpulmonata</taxon>
        <taxon>Sacoglossa</taxon>
        <taxon>Placobranchoidea</taxon>
        <taxon>Plakobranchidae</taxon>
        <taxon>Elysia</taxon>
    </lineage>
</organism>
<protein>
    <submittedName>
        <fullName evidence="1">Uncharacterized protein</fullName>
    </submittedName>
</protein>
<proteinExistence type="predicted"/>
<dbReference type="EMBL" id="JAWDGP010005328">
    <property type="protein sequence ID" value="KAK3757766.1"/>
    <property type="molecule type" value="Genomic_DNA"/>
</dbReference>
<comment type="caution">
    <text evidence="1">The sequence shown here is derived from an EMBL/GenBank/DDBJ whole genome shotgun (WGS) entry which is preliminary data.</text>
</comment>
<evidence type="ECO:0000313" key="1">
    <source>
        <dbReference type="EMBL" id="KAK3757766.1"/>
    </source>
</evidence>
<accession>A0AAE0YWE8</accession>
<name>A0AAE0YWE8_9GAST</name>
<dbReference type="Proteomes" id="UP001283361">
    <property type="component" value="Unassembled WGS sequence"/>
</dbReference>
<evidence type="ECO:0000313" key="2">
    <source>
        <dbReference type="Proteomes" id="UP001283361"/>
    </source>
</evidence>
<sequence length="200" mass="22444">MREIFKKHIKMKFTQVIIFIGTFALSGVCASDSGLSHADKTAGDVTRVGVSHAASQHVLSKKPLVGNDLSRFCPLHCPVGTRCSVEFGAPHCVSVLRVGHGGHLGKYFGFNLFDNFSGRRSFLTKRNHLLGFDRCAPLNPACIATRLDHFQQCRFTFDLRFHRCVKVYVRNGCAIFDHPHHNLFSTRSECELSCGWKLTY</sequence>
<dbReference type="AlphaFoldDB" id="A0AAE0YWE8"/>
<gene>
    <name evidence="1" type="ORF">RRG08_027127</name>
</gene>
<reference evidence="1" key="1">
    <citation type="journal article" date="2023" name="G3 (Bethesda)">
        <title>A reference genome for the long-term kleptoplast-retaining sea slug Elysia crispata morphotype clarki.</title>
        <authorList>
            <person name="Eastman K.E."/>
            <person name="Pendleton A.L."/>
            <person name="Shaikh M.A."/>
            <person name="Suttiyut T."/>
            <person name="Ogas R."/>
            <person name="Tomko P."/>
            <person name="Gavelis G."/>
            <person name="Widhalm J.R."/>
            <person name="Wisecaver J.H."/>
        </authorList>
    </citation>
    <scope>NUCLEOTIDE SEQUENCE</scope>
    <source>
        <strain evidence="1">ECLA1</strain>
    </source>
</reference>
<keyword evidence="2" id="KW-1185">Reference proteome</keyword>